<proteinExistence type="predicted"/>
<dbReference type="AlphaFoldDB" id="X1MJU3"/>
<accession>X1MJU3</accession>
<reference evidence="1" key="1">
    <citation type="journal article" date="2014" name="Front. Microbiol.">
        <title>High frequency of phylogenetically diverse reductive dehalogenase-homologous genes in deep subseafloor sedimentary metagenomes.</title>
        <authorList>
            <person name="Kawai M."/>
            <person name="Futagami T."/>
            <person name="Toyoda A."/>
            <person name="Takaki Y."/>
            <person name="Nishi S."/>
            <person name="Hori S."/>
            <person name="Arai W."/>
            <person name="Tsubouchi T."/>
            <person name="Morono Y."/>
            <person name="Uchiyama I."/>
            <person name="Ito T."/>
            <person name="Fujiyama A."/>
            <person name="Inagaki F."/>
            <person name="Takami H."/>
        </authorList>
    </citation>
    <scope>NUCLEOTIDE SEQUENCE</scope>
    <source>
        <strain evidence="1">Expedition CK06-06</strain>
    </source>
</reference>
<sequence>MINEATVRLIKYPPELLPDAVFNTLAANAEVSPPILDLRRFTPYILALANIQLTANANVVLRARHGSGGSIRVEENTAAILSNLVGAWQLSSKDILYYNLFGLAAVASYTTHFGVWAKGGSPVTPTIADKLFYDIPLTNNEKAVCEELGIRNTFEKGLLPLPISQQIEREYRIVSEETHSRSITIAAANTVYTIDTIYPKNTDEFLVLTRLAAAPGTAAQDVRLIVDRDRD</sequence>
<comment type="caution">
    <text evidence="1">The sequence shown here is derived from an EMBL/GenBank/DDBJ whole genome shotgun (WGS) entry which is preliminary data.</text>
</comment>
<gene>
    <name evidence="1" type="ORF">S06H3_08175</name>
</gene>
<name>X1MJU3_9ZZZZ</name>
<organism evidence="1">
    <name type="scientific">marine sediment metagenome</name>
    <dbReference type="NCBI Taxonomy" id="412755"/>
    <lineage>
        <taxon>unclassified sequences</taxon>
        <taxon>metagenomes</taxon>
        <taxon>ecological metagenomes</taxon>
    </lineage>
</organism>
<dbReference type="EMBL" id="BARV01003412">
    <property type="protein sequence ID" value="GAI06649.1"/>
    <property type="molecule type" value="Genomic_DNA"/>
</dbReference>
<protein>
    <submittedName>
        <fullName evidence="1">Uncharacterized protein</fullName>
    </submittedName>
</protein>
<feature type="non-terminal residue" evidence="1">
    <location>
        <position position="231"/>
    </location>
</feature>
<evidence type="ECO:0000313" key="1">
    <source>
        <dbReference type="EMBL" id="GAI06649.1"/>
    </source>
</evidence>